<dbReference type="EMBL" id="QGKX02001521">
    <property type="protein sequence ID" value="KAF3514175.1"/>
    <property type="molecule type" value="Genomic_DNA"/>
</dbReference>
<dbReference type="Proteomes" id="UP000712600">
    <property type="component" value="Unassembled WGS sequence"/>
</dbReference>
<organism evidence="1 2">
    <name type="scientific">Brassica cretica</name>
    <name type="common">Mustard</name>
    <dbReference type="NCBI Taxonomy" id="69181"/>
    <lineage>
        <taxon>Eukaryota</taxon>
        <taxon>Viridiplantae</taxon>
        <taxon>Streptophyta</taxon>
        <taxon>Embryophyta</taxon>
        <taxon>Tracheophyta</taxon>
        <taxon>Spermatophyta</taxon>
        <taxon>Magnoliopsida</taxon>
        <taxon>eudicotyledons</taxon>
        <taxon>Gunneridae</taxon>
        <taxon>Pentapetalae</taxon>
        <taxon>rosids</taxon>
        <taxon>malvids</taxon>
        <taxon>Brassicales</taxon>
        <taxon>Brassicaceae</taxon>
        <taxon>Brassiceae</taxon>
        <taxon>Brassica</taxon>
    </lineage>
</organism>
<dbReference type="AlphaFoldDB" id="A0A8S9PG22"/>
<accession>A0A8S9PG22</accession>
<protein>
    <submittedName>
        <fullName evidence="1">Uncharacterized protein</fullName>
    </submittedName>
</protein>
<gene>
    <name evidence="1" type="ORF">F2Q69_00007750</name>
</gene>
<reference evidence="1" key="1">
    <citation type="submission" date="2019-12" db="EMBL/GenBank/DDBJ databases">
        <title>Genome sequencing and annotation of Brassica cretica.</title>
        <authorList>
            <person name="Studholme D.J."/>
            <person name="Sarris P."/>
        </authorList>
    </citation>
    <scope>NUCLEOTIDE SEQUENCE</scope>
    <source>
        <strain evidence="1">PFS-109/04</strain>
        <tissue evidence="1">Leaf</tissue>
    </source>
</reference>
<proteinExistence type="predicted"/>
<evidence type="ECO:0000313" key="1">
    <source>
        <dbReference type="EMBL" id="KAF3514175.1"/>
    </source>
</evidence>
<name>A0A8S9PG22_BRACR</name>
<evidence type="ECO:0000313" key="2">
    <source>
        <dbReference type="Proteomes" id="UP000712600"/>
    </source>
</evidence>
<comment type="caution">
    <text evidence="1">The sequence shown here is derived from an EMBL/GenBank/DDBJ whole genome shotgun (WGS) entry which is preliminary data.</text>
</comment>
<sequence>MVEREDWPNMNLVVESRAVKIDREISKNEVVEELIHDVLEARRFISMTFLNREDGNHARRNRSTTGKPEIGRNLNFEHQNGSRKIFGIDRGSEICRKDRNQTNGPRSTRWLGVSIQNVVSTVQQAECLQNLKVSPCMEGVHAA</sequence>